<sequence length="238" mass="26795">MDFKDWNIVHRSLLLVFIYAVSSNVVASAVDDYHFEGSIAKHSRYVAEGRDNINGKDLYSLEAFAYWQSFAATLWYGHGVDDPYKELKVGLEYGFDWGDTEFTVAYTRLTFLDSNENDNEFSLAIVFQDVFSVVPSVDYVYATEASGGFLELSLSSLFEFKEQGVSIEPYITEGFDLGFATKKHDGPNHLQLGVDVSYHLSPSTAIIANINKSWSQKDIHREGLGDQFWLSLGFSIAL</sequence>
<evidence type="ECO:0000313" key="2">
    <source>
        <dbReference type="Proteomes" id="UP001069090"/>
    </source>
</evidence>
<accession>A0A9J6RJ55</accession>
<keyword evidence="2" id="KW-1185">Reference proteome</keyword>
<reference evidence="1 2" key="1">
    <citation type="submission" date="2022-12" db="EMBL/GenBank/DDBJ databases">
        <title>Dasania phycosphaerae sp. nov., isolated from particulate material of the south coast of Korea.</title>
        <authorList>
            <person name="Jiang Y."/>
        </authorList>
    </citation>
    <scope>NUCLEOTIDE SEQUENCE [LARGE SCALE GENOMIC DNA]</scope>
    <source>
        <strain evidence="1 2">GY-19</strain>
    </source>
</reference>
<dbReference type="EMBL" id="JAPTGG010000002">
    <property type="protein sequence ID" value="MCZ0864280.1"/>
    <property type="molecule type" value="Genomic_DNA"/>
</dbReference>
<name>A0A9J6RJ55_9GAMM</name>
<proteinExistence type="predicted"/>
<dbReference type="AlphaFoldDB" id="A0A9J6RJ55"/>
<gene>
    <name evidence="1" type="ORF">O0V09_03650</name>
</gene>
<dbReference type="RefSeq" id="WP_258330433.1">
    <property type="nucleotide sequence ID" value="NZ_JAPTGG010000002.1"/>
</dbReference>
<protein>
    <submittedName>
        <fullName evidence="1">Uncharacterized protein</fullName>
    </submittedName>
</protein>
<comment type="caution">
    <text evidence="1">The sequence shown here is derived from an EMBL/GenBank/DDBJ whole genome shotgun (WGS) entry which is preliminary data.</text>
</comment>
<evidence type="ECO:0000313" key="1">
    <source>
        <dbReference type="EMBL" id="MCZ0864280.1"/>
    </source>
</evidence>
<organism evidence="1 2">
    <name type="scientific">Dasania phycosphaerae</name>
    <dbReference type="NCBI Taxonomy" id="2950436"/>
    <lineage>
        <taxon>Bacteria</taxon>
        <taxon>Pseudomonadati</taxon>
        <taxon>Pseudomonadota</taxon>
        <taxon>Gammaproteobacteria</taxon>
        <taxon>Cellvibrionales</taxon>
        <taxon>Spongiibacteraceae</taxon>
        <taxon>Dasania</taxon>
    </lineage>
</organism>
<dbReference type="Proteomes" id="UP001069090">
    <property type="component" value="Unassembled WGS sequence"/>
</dbReference>